<evidence type="ECO:0000313" key="1">
    <source>
        <dbReference type="EMBL" id="MEQ2245580.1"/>
    </source>
</evidence>
<keyword evidence="2" id="KW-1185">Reference proteome</keyword>
<reference evidence="1 2" key="1">
    <citation type="submission" date="2021-06" db="EMBL/GenBank/DDBJ databases">
        <authorList>
            <person name="Palmer J.M."/>
        </authorList>
    </citation>
    <scope>NUCLEOTIDE SEQUENCE [LARGE SCALE GENOMIC DNA]</scope>
    <source>
        <strain evidence="2">if_2019</strain>
        <tissue evidence="1">Muscle</tissue>
    </source>
</reference>
<comment type="caution">
    <text evidence="1">The sequence shown here is derived from an EMBL/GenBank/DDBJ whole genome shotgun (WGS) entry which is preliminary data.</text>
</comment>
<sequence>MQSAVRCTKPLLNDTLQRNERRVSMKRVDPHISAGVVPSKLHPSELTTRSSALCVFGKILIPYSVLF</sequence>
<accession>A0ABV0UK17</accession>
<protein>
    <submittedName>
        <fullName evidence="1">Uncharacterized protein</fullName>
    </submittedName>
</protein>
<dbReference type="EMBL" id="JAHRIQ010073699">
    <property type="protein sequence ID" value="MEQ2245580.1"/>
    <property type="molecule type" value="Genomic_DNA"/>
</dbReference>
<evidence type="ECO:0000313" key="2">
    <source>
        <dbReference type="Proteomes" id="UP001482620"/>
    </source>
</evidence>
<name>A0ABV0UK17_9TELE</name>
<proteinExistence type="predicted"/>
<gene>
    <name evidence="1" type="ORF">ILYODFUR_029433</name>
</gene>
<organism evidence="1 2">
    <name type="scientific">Ilyodon furcidens</name>
    <name type="common">goldbreast splitfin</name>
    <dbReference type="NCBI Taxonomy" id="33524"/>
    <lineage>
        <taxon>Eukaryota</taxon>
        <taxon>Metazoa</taxon>
        <taxon>Chordata</taxon>
        <taxon>Craniata</taxon>
        <taxon>Vertebrata</taxon>
        <taxon>Euteleostomi</taxon>
        <taxon>Actinopterygii</taxon>
        <taxon>Neopterygii</taxon>
        <taxon>Teleostei</taxon>
        <taxon>Neoteleostei</taxon>
        <taxon>Acanthomorphata</taxon>
        <taxon>Ovalentaria</taxon>
        <taxon>Atherinomorphae</taxon>
        <taxon>Cyprinodontiformes</taxon>
        <taxon>Goodeidae</taxon>
        <taxon>Ilyodon</taxon>
    </lineage>
</organism>
<dbReference type="Proteomes" id="UP001482620">
    <property type="component" value="Unassembled WGS sequence"/>
</dbReference>